<evidence type="ECO:0000256" key="1">
    <source>
        <dbReference type="ARBA" id="ARBA00010493"/>
    </source>
</evidence>
<dbReference type="CDD" id="cd24032">
    <property type="entry name" value="ASKHA_NBD_TsaB"/>
    <property type="match status" value="1"/>
</dbReference>
<dbReference type="Proteomes" id="UP001501011">
    <property type="component" value="Unassembled WGS sequence"/>
</dbReference>
<feature type="domain" description="Gcp-like" evidence="4">
    <location>
        <begin position="30"/>
        <end position="229"/>
    </location>
</feature>
<comment type="similarity">
    <text evidence="1">Belongs to the KAE1 / TsaD family. TsaB subfamily.</text>
</comment>
<proteinExistence type="inferred from homology"/>
<evidence type="ECO:0000259" key="4">
    <source>
        <dbReference type="Pfam" id="PF00814"/>
    </source>
</evidence>
<dbReference type="NCBIfam" id="TIGR03725">
    <property type="entry name" value="T6A_YeaZ"/>
    <property type="match status" value="1"/>
</dbReference>
<evidence type="ECO:0000313" key="6">
    <source>
        <dbReference type="Proteomes" id="UP001501011"/>
    </source>
</evidence>
<reference evidence="6" key="1">
    <citation type="journal article" date="2019" name="Int. J. Syst. Evol. Microbiol.">
        <title>The Global Catalogue of Microorganisms (GCM) 10K type strain sequencing project: providing services to taxonomists for standard genome sequencing and annotation.</title>
        <authorList>
            <consortium name="The Broad Institute Genomics Platform"/>
            <consortium name="The Broad Institute Genome Sequencing Center for Infectious Disease"/>
            <person name="Wu L."/>
            <person name="Ma J."/>
        </authorList>
    </citation>
    <scope>NUCLEOTIDE SEQUENCE [LARGE SCALE GENOMIC DNA]</scope>
    <source>
        <strain evidence="6">JCM 17728</strain>
    </source>
</reference>
<dbReference type="EMBL" id="BAABFV010000002">
    <property type="protein sequence ID" value="GAA4365383.1"/>
    <property type="molecule type" value="Genomic_DNA"/>
</dbReference>
<dbReference type="InterPro" id="IPR000905">
    <property type="entry name" value="Gcp-like_dom"/>
</dbReference>
<dbReference type="Gene3D" id="3.30.420.40">
    <property type="match status" value="2"/>
</dbReference>
<organism evidence="5 6">
    <name type="scientific">Kangiella marina</name>
    <dbReference type="NCBI Taxonomy" id="1079178"/>
    <lineage>
        <taxon>Bacteria</taxon>
        <taxon>Pseudomonadati</taxon>
        <taxon>Pseudomonadota</taxon>
        <taxon>Gammaproteobacteria</taxon>
        <taxon>Kangiellales</taxon>
        <taxon>Kangiellaceae</taxon>
        <taxon>Kangiella</taxon>
    </lineage>
</organism>
<keyword evidence="6" id="KW-1185">Reference proteome</keyword>
<evidence type="ECO:0000256" key="2">
    <source>
        <dbReference type="ARBA" id="ARBA00019012"/>
    </source>
</evidence>
<sequence length="232" mass="24828">MPNLLVIDTATEACSVALQFNSQVYTRSKVAPREHGELILPMVDEVLTEANVQLRQLDAIGFGQGPGAFTGLRICVSVVQGLAFGAELPVIGVSSLQAMAQEAFDSLGAQDVLTAIDARMGEVYWGQYQANGEGLMVLCGREEVCSPECVTVSGADASKVYSAVGTGWKTYAKELSTTINLPTVIHKEPLYPSAKAMLRMASEQFETGNTVPAEQALPVYLRDNVAKKAKQL</sequence>
<accession>A0ABP8IPJ3</accession>
<dbReference type="PANTHER" id="PTHR11735:SF11">
    <property type="entry name" value="TRNA THREONYLCARBAMOYLADENOSINE BIOSYNTHESIS PROTEIN TSAB"/>
    <property type="match status" value="1"/>
</dbReference>
<comment type="caution">
    <text evidence="5">The sequence shown here is derived from an EMBL/GenBank/DDBJ whole genome shotgun (WGS) entry which is preliminary data.</text>
</comment>
<evidence type="ECO:0000313" key="5">
    <source>
        <dbReference type="EMBL" id="GAA4365383.1"/>
    </source>
</evidence>
<dbReference type="Pfam" id="PF00814">
    <property type="entry name" value="TsaD"/>
    <property type="match status" value="1"/>
</dbReference>
<dbReference type="PANTHER" id="PTHR11735">
    <property type="entry name" value="TRNA N6-ADENOSINE THREONYLCARBAMOYLTRANSFERASE"/>
    <property type="match status" value="1"/>
</dbReference>
<dbReference type="InterPro" id="IPR022496">
    <property type="entry name" value="T6A_TsaB"/>
</dbReference>
<dbReference type="SUPFAM" id="SSF53067">
    <property type="entry name" value="Actin-like ATPase domain"/>
    <property type="match status" value="2"/>
</dbReference>
<name>A0ABP8IPJ3_9GAMM</name>
<protein>
    <recommendedName>
        <fullName evidence="2">tRNA threonylcarbamoyladenosine biosynthesis protein TsaB</fullName>
    </recommendedName>
    <alternativeName>
        <fullName evidence="3">t(6)A37 threonylcarbamoyladenosine biosynthesis protein TsaB</fullName>
    </alternativeName>
</protein>
<gene>
    <name evidence="5" type="primary">tsaB</name>
    <name evidence="5" type="ORF">GCM10023151_22500</name>
</gene>
<evidence type="ECO:0000256" key="3">
    <source>
        <dbReference type="ARBA" id="ARBA00032446"/>
    </source>
</evidence>
<dbReference type="RefSeq" id="WP_345293319.1">
    <property type="nucleotide sequence ID" value="NZ_BAABFV010000002.1"/>
</dbReference>
<dbReference type="InterPro" id="IPR043129">
    <property type="entry name" value="ATPase_NBD"/>
</dbReference>